<dbReference type="EMBL" id="QAYE01000002">
    <property type="protein sequence ID" value="PTW47923.1"/>
    <property type="molecule type" value="Genomic_DNA"/>
</dbReference>
<evidence type="ECO:0000313" key="3">
    <source>
        <dbReference type="Proteomes" id="UP000244013"/>
    </source>
</evidence>
<protein>
    <recommendedName>
        <fullName evidence="4">Secretin/TonB short N-terminal domain-containing protein</fullName>
    </recommendedName>
</protein>
<proteinExistence type="predicted"/>
<feature type="signal peptide" evidence="1">
    <location>
        <begin position="1"/>
        <end position="22"/>
    </location>
</feature>
<dbReference type="GeneID" id="91005050"/>
<gene>
    <name evidence="2" type="ORF">C8J25_10212</name>
</gene>
<reference evidence="2 3" key="1">
    <citation type="submission" date="2018-04" db="EMBL/GenBank/DDBJ databases">
        <title>Genomic Encyclopedia of Type Strains, Phase III (KMG-III): the genomes of soil and plant-associated and newly described type strains.</title>
        <authorList>
            <person name="Whitman W."/>
        </authorList>
    </citation>
    <scope>NUCLEOTIDE SEQUENCE [LARGE SCALE GENOMIC DNA]</scope>
    <source>
        <strain evidence="2 3">MA-olki</strain>
    </source>
</reference>
<dbReference type="Gene3D" id="3.55.50.30">
    <property type="match status" value="1"/>
</dbReference>
<organism evidence="2 3">
    <name type="scientific">Sphingomonas faeni</name>
    <dbReference type="NCBI Taxonomy" id="185950"/>
    <lineage>
        <taxon>Bacteria</taxon>
        <taxon>Pseudomonadati</taxon>
        <taxon>Pseudomonadota</taxon>
        <taxon>Alphaproteobacteria</taxon>
        <taxon>Sphingomonadales</taxon>
        <taxon>Sphingomonadaceae</taxon>
        <taxon>Sphingomonas</taxon>
    </lineage>
</organism>
<evidence type="ECO:0000313" key="2">
    <source>
        <dbReference type="EMBL" id="PTW47923.1"/>
    </source>
</evidence>
<comment type="caution">
    <text evidence="2">The sequence shown here is derived from an EMBL/GenBank/DDBJ whole genome shotgun (WGS) entry which is preliminary data.</text>
</comment>
<evidence type="ECO:0000256" key="1">
    <source>
        <dbReference type="SAM" id="SignalP"/>
    </source>
</evidence>
<name>A0A2T5U8T3_9SPHN</name>
<dbReference type="RefSeq" id="WP_107953337.1">
    <property type="nucleotide sequence ID" value="NZ_QAYE01000002.1"/>
</dbReference>
<accession>A0A2T5U8T3</accession>
<dbReference type="Proteomes" id="UP000244013">
    <property type="component" value="Unassembled WGS sequence"/>
</dbReference>
<feature type="chain" id="PRO_5015413050" description="Secretin/TonB short N-terminal domain-containing protein" evidence="1">
    <location>
        <begin position="23"/>
        <end position="111"/>
    </location>
</feature>
<keyword evidence="1" id="KW-0732">Signal</keyword>
<dbReference type="AlphaFoldDB" id="A0A2T5U8T3"/>
<evidence type="ECO:0008006" key="4">
    <source>
        <dbReference type="Google" id="ProtNLM"/>
    </source>
</evidence>
<dbReference type="OrthoDB" id="7569118at2"/>
<sequence length="111" mass="12112">MRTFLLSATFSIAALLPHPATAQDASFYDCQNDRIRIAIAPMELDKALAKFTSITRCPVSIDLDQVRSRPTRTIKTALTKGRLTPGQALARMLRGTPLKSTPIHGGFSVSK</sequence>